<organism evidence="2 3">
    <name type="scientific">Actinoallomurus oryzae</name>
    <dbReference type="NCBI Taxonomy" id="502180"/>
    <lineage>
        <taxon>Bacteria</taxon>
        <taxon>Bacillati</taxon>
        <taxon>Actinomycetota</taxon>
        <taxon>Actinomycetes</taxon>
        <taxon>Streptosporangiales</taxon>
        <taxon>Thermomonosporaceae</taxon>
        <taxon>Actinoallomurus</taxon>
    </lineage>
</organism>
<evidence type="ECO:0008006" key="4">
    <source>
        <dbReference type="Google" id="ProtNLM"/>
    </source>
</evidence>
<gene>
    <name evidence="2" type="ORF">GCM10023191_052960</name>
</gene>
<evidence type="ECO:0000256" key="1">
    <source>
        <dbReference type="SAM" id="Phobius"/>
    </source>
</evidence>
<keyword evidence="1" id="KW-1133">Transmembrane helix</keyword>
<evidence type="ECO:0000313" key="3">
    <source>
        <dbReference type="Proteomes" id="UP001500503"/>
    </source>
</evidence>
<sequence>MSTMRGHEAARTRRWLVPGLCVVAGAGYAAVFLAHHRPIAAVIGAGVMLAYALVLVIFSRRSEAVALLREDGPDERRALITTRAAATTLYALMVLSVIMLFVQLARGADPGAWGVVSGVGGFVFIVSIAYESRRR</sequence>
<accession>A0ABP8QEA3</accession>
<evidence type="ECO:0000313" key="2">
    <source>
        <dbReference type="EMBL" id="GAA4502026.1"/>
    </source>
</evidence>
<feature type="transmembrane region" description="Helical" evidence="1">
    <location>
        <begin position="111"/>
        <end position="130"/>
    </location>
</feature>
<keyword evidence="1" id="KW-0472">Membrane</keyword>
<keyword evidence="1" id="KW-0812">Transmembrane</keyword>
<protein>
    <recommendedName>
        <fullName evidence="4">DUF2178 domain-containing protein</fullName>
    </recommendedName>
</protein>
<feature type="transmembrane region" description="Helical" evidence="1">
    <location>
        <begin position="39"/>
        <end position="59"/>
    </location>
</feature>
<comment type="caution">
    <text evidence="2">The sequence shown here is derived from an EMBL/GenBank/DDBJ whole genome shotgun (WGS) entry which is preliminary data.</text>
</comment>
<dbReference type="Proteomes" id="UP001500503">
    <property type="component" value="Unassembled WGS sequence"/>
</dbReference>
<dbReference type="EMBL" id="BAABHF010000026">
    <property type="protein sequence ID" value="GAA4502026.1"/>
    <property type="molecule type" value="Genomic_DNA"/>
</dbReference>
<reference evidence="3" key="1">
    <citation type="journal article" date="2019" name="Int. J. Syst. Evol. Microbiol.">
        <title>The Global Catalogue of Microorganisms (GCM) 10K type strain sequencing project: providing services to taxonomists for standard genome sequencing and annotation.</title>
        <authorList>
            <consortium name="The Broad Institute Genomics Platform"/>
            <consortium name="The Broad Institute Genome Sequencing Center for Infectious Disease"/>
            <person name="Wu L."/>
            <person name="Ma J."/>
        </authorList>
    </citation>
    <scope>NUCLEOTIDE SEQUENCE [LARGE SCALE GENOMIC DNA]</scope>
    <source>
        <strain evidence="3">JCM 17933</strain>
    </source>
</reference>
<feature type="transmembrane region" description="Helical" evidence="1">
    <location>
        <begin position="80"/>
        <end position="105"/>
    </location>
</feature>
<proteinExistence type="predicted"/>
<name>A0ABP8QEA3_9ACTN</name>
<dbReference type="RefSeq" id="WP_345468546.1">
    <property type="nucleotide sequence ID" value="NZ_BAABHF010000026.1"/>
</dbReference>
<keyword evidence="3" id="KW-1185">Reference proteome</keyword>